<dbReference type="GO" id="GO:0006098">
    <property type="term" value="P:pentose-phosphate shunt"/>
    <property type="evidence" value="ECO:0007669"/>
    <property type="project" value="InterPro"/>
</dbReference>
<dbReference type="GO" id="GO:0017057">
    <property type="term" value="F:6-phosphogluconolactonase activity"/>
    <property type="evidence" value="ECO:0007669"/>
    <property type="project" value="UniProtKB-EC"/>
</dbReference>
<dbReference type="GO" id="GO:0005975">
    <property type="term" value="P:carbohydrate metabolic process"/>
    <property type="evidence" value="ECO:0007669"/>
    <property type="project" value="InterPro"/>
</dbReference>
<evidence type="ECO:0000256" key="6">
    <source>
        <dbReference type="RuleBase" id="RU365095"/>
    </source>
</evidence>
<keyword evidence="9" id="KW-1185">Reference proteome</keyword>
<evidence type="ECO:0000256" key="2">
    <source>
        <dbReference type="ARBA" id="ARBA00002681"/>
    </source>
</evidence>
<dbReference type="GO" id="GO:0005737">
    <property type="term" value="C:cytoplasm"/>
    <property type="evidence" value="ECO:0007669"/>
    <property type="project" value="UniProtKB-ARBA"/>
</dbReference>
<sequence length="284" mass="31789">MAAAAVQVFATEEAVANGLAKYTSDLSKKFIHKRGAFTVVLSGGYLIKSIRKLLEPPYVDEVDWAKWHVFWVDERVVHKTHPDSNYKLAYDGFLSKVPIPPKHIYAINDSLSAEDAADDYELRLKQLVESGVLEVSTTTGFPRFDLMLLGMGPDGHLASLFPKHHLLRENQRWVTFIKDSPKPPPVRITFTFPVINASAHVAMVVVGTGEVDAVGRALGRRDSSSDLLPVQMVTLEDGEFIWFTDKEATSKLGSLYRCRNRFQTLLMRIGMGSFTGSWFRKSKG</sequence>
<comment type="pathway">
    <text evidence="3">Carbohydrate degradation; pentose phosphate pathway; D-ribulose 5-phosphate from D-glucose 6-phosphate (oxidative stage): step 2/3.</text>
</comment>
<dbReference type="Proteomes" id="UP001140949">
    <property type="component" value="Unassembled WGS sequence"/>
</dbReference>
<dbReference type="FunFam" id="3.40.50.1360:FF:000009">
    <property type="entry name" value="Probable 6-phosphogluconolactonase"/>
    <property type="match status" value="1"/>
</dbReference>
<evidence type="ECO:0000259" key="7">
    <source>
        <dbReference type="Pfam" id="PF01182"/>
    </source>
</evidence>
<name>A0AAX6HFE7_IRIPA</name>
<keyword evidence="5" id="KW-0378">Hydrolase</keyword>
<dbReference type="Pfam" id="PF01182">
    <property type="entry name" value="Glucosamine_iso"/>
    <property type="match status" value="1"/>
</dbReference>
<reference evidence="8" key="2">
    <citation type="submission" date="2023-04" db="EMBL/GenBank/DDBJ databases">
        <authorList>
            <person name="Bruccoleri R.E."/>
            <person name="Oakeley E.J."/>
            <person name="Faust A.-M."/>
            <person name="Dessus-Babus S."/>
            <person name="Altorfer M."/>
            <person name="Burckhardt D."/>
            <person name="Oertli M."/>
            <person name="Naumann U."/>
            <person name="Petersen F."/>
            <person name="Wong J."/>
        </authorList>
    </citation>
    <scope>NUCLEOTIDE SEQUENCE</scope>
    <source>
        <strain evidence="8">GSM-AAB239-AS_SAM_17_03QT</strain>
        <tissue evidence="8">Leaf</tissue>
    </source>
</reference>
<comment type="similarity">
    <text evidence="4 6">Belongs to the glucosamine/galactosamine-6-phosphate isomerase family. 6-phosphogluconolactonase subfamily.</text>
</comment>
<evidence type="ECO:0000256" key="3">
    <source>
        <dbReference type="ARBA" id="ARBA00004961"/>
    </source>
</evidence>
<evidence type="ECO:0000256" key="4">
    <source>
        <dbReference type="ARBA" id="ARBA00010662"/>
    </source>
</evidence>
<accession>A0AAX6HFE7</accession>
<dbReference type="AlphaFoldDB" id="A0AAX6HFE7"/>
<dbReference type="InterPro" id="IPR006148">
    <property type="entry name" value="Glc/Gal-6P_isomerase"/>
</dbReference>
<organism evidence="8 9">
    <name type="scientific">Iris pallida</name>
    <name type="common">Sweet iris</name>
    <dbReference type="NCBI Taxonomy" id="29817"/>
    <lineage>
        <taxon>Eukaryota</taxon>
        <taxon>Viridiplantae</taxon>
        <taxon>Streptophyta</taxon>
        <taxon>Embryophyta</taxon>
        <taxon>Tracheophyta</taxon>
        <taxon>Spermatophyta</taxon>
        <taxon>Magnoliopsida</taxon>
        <taxon>Liliopsida</taxon>
        <taxon>Asparagales</taxon>
        <taxon>Iridaceae</taxon>
        <taxon>Iridoideae</taxon>
        <taxon>Irideae</taxon>
        <taxon>Iris</taxon>
    </lineage>
</organism>
<comment type="function">
    <text evidence="2">Hydrolysis of 6-phosphogluconolactone to 6-phosphogluconate.</text>
</comment>
<dbReference type="EMBL" id="JANAVB010009999">
    <property type="protein sequence ID" value="KAJ6839452.1"/>
    <property type="molecule type" value="Genomic_DNA"/>
</dbReference>
<dbReference type="Gene3D" id="3.40.50.1360">
    <property type="match status" value="1"/>
</dbReference>
<protein>
    <recommendedName>
        <fullName evidence="6">Probable 6-phosphogluconolactonase</fullName>
        <ecNumber evidence="6">3.1.1.31</ecNumber>
    </recommendedName>
</protein>
<dbReference type="InterPro" id="IPR037171">
    <property type="entry name" value="NagB/RpiA_transferase-like"/>
</dbReference>
<comment type="catalytic activity">
    <reaction evidence="1 6">
        <text>6-phospho-D-glucono-1,5-lactone + H2O = 6-phospho-D-gluconate + H(+)</text>
        <dbReference type="Rhea" id="RHEA:12556"/>
        <dbReference type="ChEBI" id="CHEBI:15377"/>
        <dbReference type="ChEBI" id="CHEBI:15378"/>
        <dbReference type="ChEBI" id="CHEBI:57955"/>
        <dbReference type="ChEBI" id="CHEBI:58759"/>
        <dbReference type="EC" id="3.1.1.31"/>
    </reaction>
</comment>
<dbReference type="InterPro" id="IPR039104">
    <property type="entry name" value="6PGL"/>
</dbReference>
<dbReference type="EC" id="3.1.1.31" evidence="6"/>
<evidence type="ECO:0000256" key="1">
    <source>
        <dbReference type="ARBA" id="ARBA00000832"/>
    </source>
</evidence>
<dbReference type="PANTHER" id="PTHR11054">
    <property type="entry name" value="6-PHOSPHOGLUCONOLACTONASE"/>
    <property type="match status" value="1"/>
</dbReference>
<dbReference type="InterPro" id="IPR005900">
    <property type="entry name" value="6-phosphogluconolactonase_DevB"/>
</dbReference>
<comment type="caution">
    <text evidence="8">The sequence shown here is derived from an EMBL/GenBank/DDBJ whole genome shotgun (WGS) entry which is preliminary data.</text>
</comment>
<dbReference type="SUPFAM" id="SSF100950">
    <property type="entry name" value="NagB/RpiA/CoA transferase-like"/>
    <property type="match status" value="1"/>
</dbReference>
<dbReference type="CDD" id="cd01400">
    <property type="entry name" value="6PGL"/>
    <property type="match status" value="1"/>
</dbReference>
<proteinExistence type="inferred from homology"/>
<evidence type="ECO:0000256" key="5">
    <source>
        <dbReference type="ARBA" id="ARBA00022801"/>
    </source>
</evidence>
<evidence type="ECO:0000313" key="9">
    <source>
        <dbReference type="Proteomes" id="UP001140949"/>
    </source>
</evidence>
<evidence type="ECO:0000313" key="8">
    <source>
        <dbReference type="EMBL" id="KAJ6839452.1"/>
    </source>
</evidence>
<dbReference type="PANTHER" id="PTHR11054:SF22">
    <property type="entry name" value="6-PHOSPHOGLUCONOLACTONASE 3, CHLOROPLASTIC"/>
    <property type="match status" value="1"/>
</dbReference>
<gene>
    <name evidence="8" type="ORF">M6B38_314940</name>
</gene>
<reference evidence="8" key="1">
    <citation type="journal article" date="2023" name="GigaByte">
        <title>Genome assembly of the bearded iris, Iris pallida Lam.</title>
        <authorList>
            <person name="Bruccoleri R.E."/>
            <person name="Oakeley E.J."/>
            <person name="Faust A.M.E."/>
            <person name="Altorfer M."/>
            <person name="Dessus-Babus S."/>
            <person name="Burckhardt D."/>
            <person name="Oertli M."/>
            <person name="Naumann U."/>
            <person name="Petersen F."/>
            <person name="Wong J."/>
        </authorList>
    </citation>
    <scope>NUCLEOTIDE SEQUENCE</scope>
    <source>
        <strain evidence="8">GSM-AAB239-AS_SAM_17_03QT</strain>
    </source>
</reference>
<feature type="domain" description="Glucosamine/galactosamine-6-phosphate isomerase" evidence="7">
    <location>
        <begin position="11"/>
        <end position="242"/>
    </location>
</feature>
<dbReference type="NCBIfam" id="TIGR01198">
    <property type="entry name" value="pgl"/>
    <property type="match status" value="1"/>
</dbReference>